<dbReference type="Pfam" id="PF05216">
    <property type="entry name" value="UNC-50"/>
    <property type="match status" value="1"/>
</dbReference>
<accession>G0U336</accession>
<evidence type="ECO:0000256" key="2">
    <source>
        <dbReference type="ARBA" id="ARBA00006293"/>
    </source>
</evidence>
<feature type="transmembrane region" description="Helical" evidence="6">
    <location>
        <begin position="67"/>
        <end position="87"/>
    </location>
</feature>
<protein>
    <recommendedName>
        <fullName evidence="8">Unc-50 related protein</fullName>
    </recommendedName>
</protein>
<keyword evidence="5 6" id="KW-0472">Membrane</keyword>
<evidence type="ECO:0000313" key="7">
    <source>
        <dbReference type="EMBL" id="CCC50691.1"/>
    </source>
</evidence>
<feature type="transmembrane region" description="Helical" evidence="6">
    <location>
        <begin position="213"/>
        <end position="235"/>
    </location>
</feature>
<gene>
    <name evidence="7" type="ORF">TVY486_0905120</name>
</gene>
<evidence type="ECO:0000256" key="4">
    <source>
        <dbReference type="ARBA" id="ARBA00022989"/>
    </source>
</evidence>
<dbReference type="PANTHER" id="PTHR12841:SF6">
    <property type="entry name" value="PROTEIN UNC-50 HOMOLOG"/>
    <property type="match status" value="1"/>
</dbReference>
<dbReference type="AlphaFoldDB" id="G0U336"/>
<comment type="subcellular location">
    <subcellularLocation>
        <location evidence="1">Membrane</location>
        <topology evidence="1">Multi-pass membrane protein</topology>
    </subcellularLocation>
</comment>
<dbReference type="InterPro" id="IPR007881">
    <property type="entry name" value="UNC-50"/>
</dbReference>
<sequence>MVVRRFALTSRLGTHIPEYVKRAFQFDQMELDSALSQMYSLCVNPSIVSKMSKARKMTKNHYHRDDPGLVVLQIVALVFTVAAYGLALRGGAFSHFLQYSVHSDHINYLLSAVVMATSTWLFAKHFMLNPSYISDAQREMDWQYSFDVHCNGYFPYFVWTKAVHYVFLPLVLQDSFLARLVGNSLHLIGCSLYIYVVFLGYLELPSLTQQQKIMYPVPLLVVLMVFITLFTNWSLSQWSLRQMWSV</sequence>
<evidence type="ECO:0008006" key="8">
    <source>
        <dbReference type="Google" id="ProtNLM"/>
    </source>
</evidence>
<name>G0U336_TRYVY</name>
<reference evidence="7" key="1">
    <citation type="journal article" date="2012" name="Proc. Natl. Acad. Sci. U.S.A.">
        <title>Antigenic diversity is generated by distinct evolutionary mechanisms in African trypanosome species.</title>
        <authorList>
            <person name="Jackson A.P."/>
            <person name="Berry A."/>
            <person name="Aslett M."/>
            <person name="Allison H.C."/>
            <person name="Burton P."/>
            <person name="Vavrova-Anderson J."/>
            <person name="Brown R."/>
            <person name="Browne H."/>
            <person name="Corton N."/>
            <person name="Hauser H."/>
            <person name="Gamble J."/>
            <person name="Gilderthorp R."/>
            <person name="Marcello L."/>
            <person name="McQuillan J."/>
            <person name="Otto T.D."/>
            <person name="Quail M.A."/>
            <person name="Sanders M.J."/>
            <person name="van Tonder A."/>
            <person name="Ginger M.L."/>
            <person name="Field M.C."/>
            <person name="Barry J.D."/>
            <person name="Hertz-Fowler C."/>
            <person name="Berriman M."/>
        </authorList>
    </citation>
    <scope>NUCLEOTIDE SEQUENCE</scope>
    <source>
        <strain evidence="7">Y486</strain>
    </source>
</reference>
<evidence type="ECO:0000256" key="3">
    <source>
        <dbReference type="ARBA" id="ARBA00022692"/>
    </source>
</evidence>
<comment type="similarity">
    <text evidence="2">Belongs to the unc-50 family.</text>
</comment>
<keyword evidence="4 6" id="KW-1133">Transmembrane helix</keyword>
<keyword evidence="3 6" id="KW-0812">Transmembrane</keyword>
<dbReference type="EMBL" id="HE573025">
    <property type="protein sequence ID" value="CCC50691.1"/>
    <property type="molecule type" value="Genomic_DNA"/>
</dbReference>
<organism evidence="7">
    <name type="scientific">Trypanosoma vivax (strain Y486)</name>
    <dbReference type="NCBI Taxonomy" id="1055687"/>
    <lineage>
        <taxon>Eukaryota</taxon>
        <taxon>Discoba</taxon>
        <taxon>Euglenozoa</taxon>
        <taxon>Kinetoplastea</taxon>
        <taxon>Metakinetoplastina</taxon>
        <taxon>Trypanosomatida</taxon>
        <taxon>Trypanosomatidae</taxon>
        <taxon>Trypanosoma</taxon>
        <taxon>Duttonella</taxon>
    </lineage>
</organism>
<feature type="transmembrane region" description="Helical" evidence="6">
    <location>
        <begin position="108"/>
        <end position="133"/>
    </location>
</feature>
<evidence type="ECO:0000256" key="1">
    <source>
        <dbReference type="ARBA" id="ARBA00004141"/>
    </source>
</evidence>
<evidence type="ECO:0000256" key="5">
    <source>
        <dbReference type="ARBA" id="ARBA00023136"/>
    </source>
</evidence>
<evidence type="ECO:0000256" key="6">
    <source>
        <dbReference type="SAM" id="Phobius"/>
    </source>
</evidence>
<feature type="transmembrane region" description="Helical" evidence="6">
    <location>
        <begin position="184"/>
        <end position="201"/>
    </location>
</feature>
<dbReference type="GO" id="GO:0000139">
    <property type="term" value="C:Golgi membrane"/>
    <property type="evidence" value="ECO:0007669"/>
    <property type="project" value="TreeGrafter"/>
</dbReference>
<dbReference type="PANTHER" id="PTHR12841">
    <property type="entry name" value="PROTEIN UNC-50 HOMOLOG"/>
    <property type="match status" value="1"/>
</dbReference>
<proteinExistence type="inferred from homology"/>